<proteinExistence type="inferred from homology"/>
<dbReference type="SMART" id="SM01403">
    <property type="entry name" value="Ribosomal_S10"/>
    <property type="match status" value="1"/>
</dbReference>
<comment type="catalytic activity">
    <reaction evidence="14">
        <text>N,1-di-(9Z-octadecenoyl)-sn-glycero-3-phosphoethanolamine + H2O = N-(9Z-octadecenoyl) ethanolamine + 1-(9Z-octadecenoyl)-sn-glycero-3-phosphate + H(+)</text>
        <dbReference type="Rhea" id="RHEA:56460"/>
        <dbReference type="ChEBI" id="CHEBI:15377"/>
        <dbReference type="ChEBI" id="CHEBI:15378"/>
        <dbReference type="ChEBI" id="CHEBI:71466"/>
        <dbReference type="ChEBI" id="CHEBI:74544"/>
        <dbReference type="ChEBI" id="CHEBI:85222"/>
    </reaction>
    <physiologicalReaction direction="left-to-right" evidence="14">
        <dbReference type="Rhea" id="RHEA:56461"/>
    </physiologicalReaction>
</comment>
<keyword evidence="4" id="KW-0378">Hydrolase</keyword>
<dbReference type="InterPro" id="IPR036838">
    <property type="entry name" value="Ribosomal_uS10_dom_sf"/>
</dbReference>
<dbReference type="GeneID" id="20319185"/>
<dbReference type="Proteomes" id="UP000054324">
    <property type="component" value="Unassembled WGS sequence"/>
</dbReference>
<dbReference type="SUPFAM" id="SSF51695">
    <property type="entry name" value="PLC-like phosphodiesterases"/>
    <property type="match status" value="1"/>
</dbReference>
<keyword evidence="8 15" id="KW-0472">Membrane</keyword>
<evidence type="ECO:0000256" key="1">
    <source>
        <dbReference type="ARBA" id="ARBA00004370"/>
    </source>
</evidence>
<keyword evidence="9" id="KW-0687">Ribonucleoprotein</keyword>
<evidence type="ECO:0000256" key="10">
    <source>
        <dbReference type="ARBA" id="ARBA00036083"/>
    </source>
</evidence>
<evidence type="ECO:0000256" key="11">
    <source>
        <dbReference type="ARBA" id="ARBA00047392"/>
    </source>
</evidence>
<dbReference type="GO" id="GO:0016020">
    <property type="term" value="C:membrane"/>
    <property type="evidence" value="ECO:0007669"/>
    <property type="project" value="UniProtKB-SubCell"/>
</dbReference>
<keyword evidence="18" id="KW-1185">Reference proteome</keyword>
<evidence type="ECO:0000256" key="15">
    <source>
        <dbReference type="SAM" id="Phobius"/>
    </source>
</evidence>
<comment type="subcellular location">
    <subcellularLocation>
        <location evidence="1">Membrane</location>
    </subcellularLocation>
</comment>
<comment type="catalytic activity">
    <reaction evidence="11">
        <text>N-(5Z,8Z,11Z,14Z-eicosatetraenoyl)-1-(9Z-octadecenoyl)-sn-glycero-3-phosphoethanolamine + H2O = N-(5Z,8Z,11Z,14Z-eicosatetraenoyl)-ethanolamine + 1-(9Z-octadecenoyl)-sn-glycero-3-phosphate + H(+)</text>
        <dbReference type="Rhea" id="RHEA:45544"/>
        <dbReference type="ChEBI" id="CHEBI:2700"/>
        <dbReference type="ChEBI" id="CHEBI:15377"/>
        <dbReference type="ChEBI" id="CHEBI:15378"/>
        <dbReference type="ChEBI" id="CHEBI:74544"/>
        <dbReference type="ChEBI" id="CHEBI:85223"/>
    </reaction>
    <physiologicalReaction direction="left-to-right" evidence="11">
        <dbReference type="Rhea" id="RHEA:45545"/>
    </physiologicalReaction>
</comment>
<dbReference type="CTD" id="20319185"/>
<dbReference type="OrthoDB" id="5984298at2759"/>
<evidence type="ECO:0000313" key="18">
    <source>
        <dbReference type="Proteomes" id="UP000054324"/>
    </source>
</evidence>
<dbReference type="Pfam" id="PF03009">
    <property type="entry name" value="GDPD"/>
    <property type="match status" value="1"/>
</dbReference>
<comment type="catalytic activity">
    <reaction evidence="10">
        <text>1-O-hexadecyl-sn-glycero-3-phosphocholine + H2O = 1-O-hexadecyl-sn-glycero-3-phosphate + choline + H(+)</text>
        <dbReference type="Rhea" id="RHEA:41143"/>
        <dbReference type="ChEBI" id="CHEBI:15354"/>
        <dbReference type="ChEBI" id="CHEBI:15377"/>
        <dbReference type="ChEBI" id="CHEBI:15378"/>
        <dbReference type="ChEBI" id="CHEBI:64496"/>
        <dbReference type="ChEBI" id="CHEBI:77580"/>
    </reaction>
    <physiologicalReaction direction="left-to-right" evidence="10">
        <dbReference type="Rhea" id="RHEA:41144"/>
    </physiologicalReaction>
</comment>
<evidence type="ECO:0000256" key="9">
    <source>
        <dbReference type="ARBA" id="ARBA00023274"/>
    </source>
</evidence>
<dbReference type="PANTHER" id="PTHR42758">
    <property type="entry name" value="PHOSPHATIDYLGLYCEROL PHOSPHOLIPASE C"/>
    <property type="match status" value="1"/>
</dbReference>
<dbReference type="GO" id="GO:0005840">
    <property type="term" value="C:ribosome"/>
    <property type="evidence" value="ECO:0007669"/>
    <property type="project" value="UniProtKB-KW"/>
</dbReference>
<dbReference type="InterPro" id="IPR030395">
    <property type="entry name" value="GP_PDE_dom"/>
</dbReference>
<organism evidence="17 18">
    <name type="scientific">Opisthorchis viverrini</name>
    <name type="common">Southeast Asian liver fluke</name>
    <dbReference type="NCBI Taxonomy" id="6198"/>
    <lineage>
        <taxon>Eukaryota</taxon>
        <taxon>Metazoa</taxon>
        <taxon>Spiralia</taxon>
        <taxon>Lophotrochozoa</taxon>
        <taxon>Platyhelminthes</taxon>
        <taxon>Trematoda</taxon>
        <taxon>Digenea</taxon>
        <taxon>Opisthorchiida</taxon>
        <taxon>Opisthorchiata</taxon>
        <taxon>Opisthorchiidae</taxon>
        <taxon>Opisthorchis</taxon>
    </lineage>
</organism>
<keyword evidence="7" id="KW-0443">Lipid metabolism</keyword>
<evidence type="ECO:0000256" key="14">
    <source>
        <dbReference type="ARBA" id="ARBA00048947"/>
    </source>
</evidence>
<dbReference type="GO" id="GO:0005737">
    <property type="term" value="C:cytoplasm"/>
    <property type="evidence" value="ECO:0007669"/>
    <property type="project" value="UniProtKB-ARBA"/>
</dbReference>
<name>A0A074ZM06_OPIVI</name>
<evidence type="ECO:0000256" key="3">
    <source>
        <dbReference type="ARBA" id="ARBA00022692"/>
    </source>
</evidence>
<evidence type="ECO:0000256" key="12">
    <source>
        <dbReference type="ARBA" id="ARBA00047538"/>
    </source>
</evidence>
<evidence type="ECO:0000256" key="6">
    <source>
        <dbReference type="ARBA" id="ARBA00022989"/>
    </source>
</evidence>
<protein>
    <recommendedName>
        <fullName evidence="16">GP-PDE domain-containing protein</fullName>
    </recommendedName>
</protein>
<comment type="catalytic activity">
    <reaction evidence="12">
        <text>N-hexadecanoyl-1-(9Z-octadecenoyl)-sn-glycero-3-phosphoethanolamine + H2O = N-hexadecanoylethanolamine + 1-(9Z-octadecenoyl)-sn-glycero-3-phosphate + H(+)</text>
        <dbReference type="Rhea" id="RHEA:53168"/>
        <dbReference type="ChEBI" id="CHEBI:15377"/>
        <dbReference type="ChEBI" id="CHEBI:15378"/>
        <dbReference type="ChEBI" id="CHEBI:71464"/>
        <dbReference type="ChEBI" id="CHEBI:74544"/>
        <dbReference type="ChEBI" id="CHEBI:85217"/>
    </reaction>
    <physiologicalReaction direction="left-to-right" evidence="12">
        <dbReference type="Rhea" id="RHEA:53169"/>
    </physiologicalReaction>
</comment>
<dbReference type="InterPro" id="IPR052271">
    <property type="entry name" value="GDPD-Related"/>
</dbReference>
<evidence type="ECO:0000256" key="4">
    <source>
        <dbReference type="ARBA" id="ARBA00022801"/>
    </source>
</evidence>
<dbReference type="PROSITE" id="PS51704">
    <property type="entry name" value="GP_PDE"/>
    <property type="match status" value="1"/>
</dbReference>
<evidence type="ECO:0000256" key="13">
    <source>
        <dbReference type="ARBA" id="ARBA00048580"/>
    </source>
</evidence>
<dbReference type="InterPro" id="IPR017946">
    <property type="entry name" value="PLC-like_Pdiesterase_TIM-brl"/>
</dbReference>
<sequence length="473" mass="54323">MLLFILLAVLCCYAALSYILLRFPCLIHRTKPLGPVPVHISHRGGAGERLENTMDAFQNAVSLGTDMLELDCHLTRDSEVVILHDPNLKRITGVDVDVSNVNYNDLPIYLSKLEVEYHPGEFSPKAIILSSKTDANLMLIVHVPRAADSPIFLLPVNVSRLYSMIYLHPADGRVKLSHHCKATPMTDLRFLRLEELLEAFPNVLMNIDIKQDDDRLIQRVAELLQKFHREDLTVWGSFSSVVAAKLQQANPRIKRFFPLEPVLWMFAGYFFGFLPFMSLPYDYLELPLICAFNHKSFATMNCRRLFLNRLTLCSKIPFRTMQYNIKVRNLDPPYLSAKPPIPVYPELQFDVKCRDFVILEQFCTYLRRFLSRLNLDVYIFALPAKLTTYRLYQPNSTNVRTTFVLSDYHRVVRLNGLKAIHLPLLVDLVHQNLPEGVELSLSQSDPKSDDARYVPQLELYALKEELAKLSKAG</sequence>
<feature type="transmembrane region" description="Helical" evidence="15">
    <location>
        <begin position="262"/>
        <end position="279"/>
    </location>
</feature>
<dbReference type="GO" id="GO:0034479">
    <property type="term" value="F:phosphatidylglycerol phospholipase C activity"/>
    <property type="evidence" value="ECO:0007669"/>
    <property type="project" value="TreeGrafter"/>
</dbReference>
<reference evidence="17 18" key="1">
    <citation type="submission" date="2013-11" db="EMBL/GenBank/DDBJ databases">
        <title>Opisthorchis viverrini - life in the bile duct.</title>
        <authorList>
            <person name="Young N.D."/>
            <person name="Nagarajan N."/>
            <person name="Lin S.J."/>
            <person name="Korhonen P.K."/>
            <person name="Jex A.R."/>
            <person name="Hall R.S."/>
            <person name="Safavi-Hemami H."/>
            <person name="Kaewkong W."/>
            <person name="Bertrand D."/>
            <person name="Gao S."/>
            <person name="Seet Q."/>
            <person name="Wongkham S."/>
            <person name="Teh B.T."/>
            <person name="Wongkham C."/>
            <person name="Intapan P.M."/>
            <person name="Maleewong W."/>
            <person name="Yang X."/>
            <person name="Hu M."/>
            <person name="Wang Z."/>
            <person name="Hofmann A."/>
            <person name="Sternberg P.W."/>
            <person name="Tan P."/>
            <person name="Wang J."/>
            <person name="Gasser R.B."/>
        </authorList>
    </citation>
    <scope>NUCLEOTIDE SEQUENCE [LARGE SCALE GENOMIC DNA]</scope>
</reference>
<evidence type="ECO:0000256" key="7">
    <source>
        <dbReference type="ARBA" id="ARBA00023098"/>
    </source>
</evidence>
<dbReference type="GO" id="GO:0046475">
    <property type="term" value="P:glycerophospholipid catabolic process"/>
    <property type="evidence" value="ECO:0007669"/>
    <property type="project" value="TreeGrafter"/>
</dbReference>
<keyword evidence="3 15" id="KW-0812">Transmembrane</keyword>
<dbReference type="Gene3D" id="3.20.20.190">
    <property type="entry name" value="Phosphatidylinositol (PI) phosphodiesterase"/>
    <property type="match status" value="1"/>
</dbReference>
<evidence type="ECO:0000313" key="17">
    <source>
        <dbReference type="EMBL" id="KER28091.1"/>
    </source>
</evidence>
<dbReference type="EMBL" id="KL596707">
    <property type="protein sequence ID" value="KER28091.1"/>
    <property type="molecule type" value="Genomic_DNA"/>
</dbReference>
<evidence type="ECO:0000256" key="2">
    <source>
        <dbReference type="ARBA" id="ARBA00007277"/>
    </source>
</evidence>
<dbReference type="InterPro" id="IPR027486">
    <property type="entry name" value="Ribosomal_uS10_dom"/>
</dbReference>
<feature type="domain" description="GP-PDE" evidence="16">
    <location>
        <begin position="37"/>
        <end position="347"/>
    </location>
</feature>
<comment type="similarity">
    <text evidence="2">Belongs to the glycerophosphoryl diester phosphodiesterase family.</text>
</comment>
<evidence type="ECO:0000256" key="8">
    <source>
        <dbReference type="ARBA" id="ARBA00023136"/>
    </source>
</evidence>
<dbReference type="Pfam" id="PF00338">
    <property type="entry name" value="Ribosomal_S10"/>
    <property type="match status" value="1"/>
</dbReference>
<dbReference type="STRING" id="6198.A0A074ZM06"/>
<keyword evidence="5" id="KW-0689">Ribosomal protein</keyword>
<dbReference type="AlphaFoldDB" id="A0A074ZM06"/>
<dbReference type="PANTHER" id="PTHR42758:SF2">
    <property type="entry name" value="PHOSPHATIDYLGLYCEROL PHOSPHOLIPASE C"/>
    <property type="match status" value="1"/>
</dbReference>
<dbReference type="KEGG" id="ovi:T265_05003"/>
<evidence type="ECO:0000259" key="16">
    <source>
        <dbReference type="PROSITE" id="PS51704"/>
    </source>
</evidence>
<dbReference type="GO" id="GO:1990904">
    <property type="term" value="C:ribonucleoprotein complex"/>
    <property type="evidence" value="ECO:0007669"/>
    <property type="project" value="UniProtKB-KW"/>
</dbReference>
<evidence type="ECO:0000256" key="5">
    <source>
        <dbReference type="ARBA" id="ARBA00022980"/>
    </source>
</evidence>
<accession>A0A074ZM06</accession>
<gene>
    <name evidence="17" type="ORF">T265_05003</name>
</gene>
<dbReference type="RefSeq" id="XP_009168157.1">
    <property type="nucleotide sequence ID" value="XM_009169893.1"/>
</dbReference>
<comment type="catalytic activity">
    <reaction evidence="13">
        <text>1-O-(1Z-octadecenyl)-sn-glycero-3-phospho-N-hexadecanoyl-ethanolamine + H2O = 1-O-(1Z-octadecenyl)-sn-glycero-3-phosphate + N-hexadecanoylethanolamine + H(+)</text>
        <dbReference type="Rhea" id="RHEA:53184"/>
        <dbReference type="ChEBI" id="CHEBI:15377"/>
        <dbReference type="ChEBI" id="CHEBI:15378"/>
        <dbReference type="ChEBI" id="CHEBI:71464"/>
        <dbReference type="ChEBI" id="CHEBI:137009"/>
        <dbReference type="ChEBI" id="CHEBI:137017"/>
    </reaction>
    <physiologicalReaction direction="left-to-right" evidence="13">
        <dbReference type="Rhea" id="RHEA:53185"/>
    </physiologicalReaction>
</comment>
<dbReference type="SUPFAM" id="SSF54999">
    <property type="entry name" value="Ribosomal protein S10"/>
    <property type="match status" value="1"/>
</dbReference>
<keyword evidence="6 15" id="KW-1133">Transmembrane helix</keyword>